<name>A0A0E0E3E7_9ORYZ</name>
<protein>
    <submittedName>
        <fullName evidence="2">Uncharacterized protein</fullName>
    </submittedName>
</protein>
<evidence type="ECO:0000313" key="2">
    <source>
        <dbReference type="EnsemblPlants" id="OMERI06G20320.3"/>
    </source>
</evidence>
<dbReference type="AlphaFoldDB" id="A0A0E0E3E7"/>
<sequence>MPREISLLLPAAVAECLDQFGSKKVFWVMQKAVDGIDALHRLCYLILANFLSNSILTRVSLVGDWLCISTGIIIVYIYAPKELETIRQRRMQELMAHGGVVRYWGSW</sequence>
<dbReference type="Gramene" id="OMERI06G20320.3">
    <property type="protein sequence ID" value="OMERI06G20320.3"/>
    <property type="gene ID" value="OMERI06G20320"/>
</dbReference>
<keyword evidence="1" id="KW-0812">Transmembrane</keyword>
<dbReference type="Proteomes" id="UP000008021">
    <property type="component" value="Chromosome 6"/>
</dbReference>
<dbReference type="EnsemblPlants" id="OMERI06G20320.2">
    <property type="protein sequence ID" value="OMERI06G20320.2"/>
    <property type="gene ID" value="OMERI06G20320"/>
</dbReference>
<organism evidence="2">
    <name type="scientific">Oryza meridionalis</name>
    <dbReference type="NCBI Taxonomy" id="40149"/>
    <lineage>
        <taxon>Eukaryota</taxon>
        <taxon>Viridiplantae</taxon>
        <taxon>Streptophyta</taxon>
        <taxon>Embryophyta</taxon>
        <taxon>Tracheophyta</taxon>
        <taxon>Spermatophyta</taxon>
        <taxon>Magnoliopsida</taxon>
        <taxon>Liliopsida</taxon>
        <taxon>Poales</taxon>
        <taxon>Poaceae</taxon>
        <taxon>BOP clade</taxon>
        <taxon>Oryzoideae</taxon>
        <taxon>Oryzeae</taxon>
        <taxon>Oryzinae</taxon>
        <taxon>Oryza</taxon>
    </lineage>
</organism>
<keyword evidence="1" id="KW-1133">Transmembrane helix</keyword>
<dbReference type="Gramene" id="OMERI06G20320.2">
    <property type="protein sequence ID" value="OMERI06G20320.2"/>
    <property type="gene ID" value="OMERI06G20320"/>
</dbReference>
<evidence type="ECO:0000256" key="1">
    <source>
        <dbReference type="SAM" id="Phobius"/>
    </source>
</evidence>
<reference evidence="2" key="2">
    <citation type="submission" date="2018-05" db="EMBL/GenBank/DDBJ databases">
        <title>OmerRS3 (Oryza meridionalis Reference Sequence Version 3).</title>
        <authorList>
            <person name="Zhang J."/>
            <person name="Kudrna D."/>
            <person name="Lee S."/>
            <person name="Talag J."/>
            <person name="Welchert J."/>
            <person name="Wing R.A."/>
        </authorList>
    </citation>
    <scope>NUCLEOTIDE SEQUENCE [LARGE SCALE GENOMIC DNA]</scope>
    <source>
        <strain evidence="2">OR44</strain>
    </source>
</reference>
<feature type="transmembrane region" description="Helical" evidence="1">
    <location>
        <begin position="55"/>
        <end position="79"/>
    </location>
</feature>
<keyword evidence="3" id="KW-1185">Reference proteome</keyword>
<accession>A0A0E0E3E7</accession>
<reference evidence="2" key="1">
    <citation type="submission" date="2015-04" db="UniProtKB">
        <authorList>
            <consortium name="EnsemblPlants"/>
        </authorList>
    </citation>
    <scope>IDENTIFICATION</scope>
</reference>
<evidence type="ECO:0000313" key="3">
    <source>
        <dbReference type="Proteomes" id="UP000008021"/>
    </source>
</evidence>
<proteinExistence type="predicted"/>
<dbReference type="HOGENOM" id="CLU_2214164_0_0_1"/>
<dbReference type="EnsemblPlants" id="OMERI06G20320.3">
    <property type="protein sequence ID" value="OMERI06G20320.3"/>
    <property type="gene ID" value="OMERI06G20320"/>
</dbReference>
<keyword evidence="1" id="KW-0472">Membrane</keyword>